<dbReference type="InterPro" id="IPR015940">
    <property type="entry name" value="UBA"/>
</dbReference>
<reference evidence="3" key="1">
    <citation type="submission" date="2014-08" db="EMBL/GenBank/DDBJ databases">
        <authorList>
            <person name="Sharma Rahul"/>
            <person name="Thines Marco"/>
        </authorList>
    </citation>
    <scope>NUCLEOTIDE SEQUENCE</scope>
</reference>
<sequence length="724" mass="79168">MSQLVEFGIDPVKAAFSLRKFNGNTEQAADWAFTAGFDWVPTSEPSPPVGPQPFVPPVTADANTGGTEGSTGNSQAIQATRIAPYNPSNQSSVIDHTAQTDLPPIPGLLDDENDEDSDMSKAIRLSIEEANKTNRPADTANIYPDYSKTVGRISQNESKWQENSDTTQTSTNKPILGVENRQIEGLIEASREKYGMGVGGVDGRALADSLALVRTQIESRGTESVVSKEDEHLSQVLEASLHTSNQQSSVTPTPGPNIPRPAGHPVALWSSIPYLGPDVSVLQALSVIPQLSNLLESVESSEELPTCLILLKALKEAMDDPTISYLDSDVLVNLVGVFSGSYGSESPVRRAEEFFTTFVTKWNSEVPSLTCTQPDRLASSFTDPSFQSADLVRVFNYTGSPLLPSSSPPETFDSPHVFPIDGKAYTSLSQAMASILWEADIPVGLETCSEVLCVTVSYLSNQVASGAADAGENKLFKIDGDFWIDRFLSRNKLLSAQLRAEEGLLKGREEELKKRLENLKSVKGKDSRKSLVAVIKYYDELALKSTSDEQKFESGRKSVEKLRTMLKEFDRETSEVASQLEKITLARTNLFDRSELKRCKYSLRAINFHNGIRGPGSLYTYVQGPDKRWFKVVDGVSSEISAETAFADPTGFHLGAGPYMLWYSKDGPWPVEPKPEPDPVVQEEINEKEEIQDKPLIDLDVDMDVNTNPGSSNSTPDTPTAPIP</sequence>
<feature type="region of interest" description="Disordered" evidence="1">
    <location>
        <begin position="686"/>
        <end position="724"/>
    </location>
</feature>
<evidence type="ECO:0000313" key="3">
    <source>
        <dbReference type="EMBL" id="CDZ98027.1"/>
    </source>
</evidence>
<dbReference type="SUPFAM" id="SSF54001">
    <property type="entry name" value="Cysteine proteinases"/>
    <property type="match status" value="1"/>
</dbReference>
<dbReference type="Gene3D" id="3.90.70.10">
    <property type="entry name" value="Cysteine proteinases"/>
    <property type="match status" value="1"/>
</dbReference>
<feature type="compositionally biased region" description="Polar residues" evidence="1">
    <location>
        <begin position="705"/>
        <end position="718"/>
    </location>
</feature>
<dbReference type="PROSITE" id="PS50030">
    <property type="entry name" value="UBA"/>
    <property type="match status" value="1"/>
</dbReference>
<feature type="region of interest" description="Disordered" evidence="1">
    <location>
        <begin position="241"/>
        <end position="262"/>
    </location>
</feature>
<evidence type="ECO:0000259" key="2">
    <source>
        <dbReference type="PROSITE" id="PS50030"/>
    </source>
</evidence>
<name>A0A0F7SM61_PHARH</name>
<feature type="compositionally biased region" description="Basic and acidic residues" evidence="1">
    <location>
        <begin position="688"/>
        <end position="697"/>
    </location>
</feature>
<dbReference type="GO" id="GO:0016787">
    <property type="term" value="F:hydrolase activity"/>
    <property type="evidence" value="ECO:0007669"/>
    <property type="project" value="UniProtKB-KW"/>
</dbReference>
<feature type="compositionally biased region" description="Polar residues" evidence="1">
    <location>
        <begin position="241"/>
        <end position="252"/>
    </location>
</feature>
<organism evidence="3">
    <name type="scientific">Phaffia rhodozyma</name>
    <name type="common">Yeast</name>
    <name type="synonym">Xanthophyllomyces dendrorhous</name>
    <dbReference type="NCBI Taxonomy" id="264483"/>
    <lineage>
        <taxon>Eukaryota</taxon>
        <taxon>Fungi</taxon>
        <taxon>Dikarya</taxon>
        <taxon>Basidiomycota</taxon>
        <taxon>Agaricomycotina</taxon>
        <taxon>Tremellomycetes</taxon>
        <taxon>Cystofilobasidiales</taxon>
        <taxon>Mrakiaceae</taxon>
        <taxon>Phaffia</taxon>
    </lineage>
</organism>
<keyword evidence="3" id="KW-0378">Hydrolase</keyword>
<accession>A0A0F7SM61</accession>
<dbReference type="EMBL" id="LN483273">
    <property type="protein sequence ID" value="CDZ98027.1"/>
    <property type="molecule type" value="Genomic_DNA"/>
</dbReference>
<proteinExistence type="predicted"/>
<feature type="domain" description="UBA" evidence="2">
    <location>
        <begin position="1"/>
        <end position="35"/>
    </location>
</feature>
<protein>
    <submittedName>
        <fullName evidence="3">Ubiquitin carboxyl-terminal hydrolase-like domain</fullName>
    </submittedName>
</protein>
<dbReference type="AlphaFoldDB" id="A0A0F7SM61"/>
<dbReference type="Gene3D" id="1.10.8.10">
    <property type="entry name" value="DNA helicase RuvA subunit, C-terminal domain"/>
    <property type="match status" value="1"/>
</dbReference>
<evidence type="ECO:0000256" key="1">
    <source>
        <dbReference type="SAM" id="MobiDB-lite"/>
    </source>
</evidence>
<dbReference type="InterPro" id="IPR038765">
    <property type="entry name" value="Papain-like_cys_pep_sf"/>
</dbReference>